<comment type="caution">
    <text evidence="1">The sequence shown here is derived from an EMBL/GenBank/DDBJ whole genome shotgun (WGS) entry which is preliminary data.</text>
</comment>
<dbReference type="RefSeq" id="XP_007766693.1">
    <property type="nucleotide sequence ID" value="XM_007768503.1"/>
</dbReference>
<dbReference type="EMBL" id="JH711576">
    <property type="protein sequence ID" value="EIW82708.1"/>
    <property type="molecule type" value="Genomic_DNA"/>
</dbReference>
<dbReference type="Proteomes" id="UP000053558">
    <property type="component" value="Unassembled WGS sequence"/>
</dbReference>
<dbReference type="AlphaFoldDB" id="A0A5M3MU66"/>
<proteinExistence type="predicted"/>
<gene>
    <name evidence="1" type="ORF">CONPUDRAFT_88811</name>
</gene>
<protein>
    <submittedName>
        <fullName evidence="1">Uncharacterized protein</fullName>
    </submittedName>
</protein>
<dbReference type="GeneID" id="19211276"/>
<reference evidence="2" key="1">
    <citation type="journal article" date="2012" name="Science">
        <title>The Paleozoic origin of enzymatic lignin decomposition reconstructed from 31 fungal genomes.</title>
        <authorList>
            <person name="Floudas D."/>
            <person name="Binder M."/>
            <person name="Riley R."/>
            <person name="Barry K."/>
            <person name="Blanchette R.A."/>
            <person name="Henrissat B."/>
            <person name="Martinez A.T."/>
            <person name="Otillar R."/>
            <person name="Spatafora J.W."/>
            <person name="Yadav J.S."/>
            <person name="Aerts A."/>
            <person name="Benoit I."/>
            <person name="Boyd A."/>
            <person name="Carlson A."/>
            <person name="Copeland A."/>
            <person name="Coutinho P.M."/>
            <person name="de Vries R.P."/>
            <person name="Ferreira P."/>
            <person name="Findley K."/>
            <person name="Foster B."/>
            <person name="Gaskell J."/>
            <person name="Glotzer D."/>
            <person name="Gorecki P."/>
            <person name="Heitman J."/>
            <person name="Hesse C."/>
            <person name="Hori C."/>
            <person name="Igarashi K."/>
            <person name="Jurgens J.A."/>
            <person name="Kallen N."/>
            <person name="Kersten P."/>
            <person name="Kohler A."/>
            <person name="Kuees U."/>
            <person name="Kumar T.K.A."/>
            <person name="Kuo A."/>
            <person name="LaButti K."/>
            <person name="Larrondo L.F."/>
            <person name="Lindquist E."/>
            <person name="Ling A."/>
            <person name="Lombard V."/>
            <person name="Lucas S."/>
            <person name="Lundell T."/>
            <person name="Martin R."/>
            <person name="McLaughlin D.J."/>
            <person name="Morgenstern I."/>
            <person name="Morin E."/>
            <person name="Murat C."/>
            <person name="Nagy L.G."/>
            <person name="Nolan M."/>
            <person name="Ohm R.A."/>
            <person name="Patyshakuliyeva A."/>
            <person name="Rokas A."/>
            <person name="Ruiz-Duenas F.J."/>
            <person name="Sabat G."/>
            <person name="Salamov A."/>
            <person name="Samejima M."/>
            <person name="Schmutz J."/>
            <person name="Slot J.C."/>
            <person name="St John F."/>
            <person name="Stenlid J."/>
            <person name="Sun H."/>
            <person name="Sun S."/>
            <person name="Syed K."/>
            <person name="Tsang A."/>
            <person name="Wiebenga A."/>
            <person name="Young D."/>
            <person name="Pisabarro A."/>
            <person name="Eastwood D.C."/>
            <person name="Martin F."/>
            <person name="Cullen D."/>
            <person name="Grigoriev I.V."/>
            <person name="Hibbett D.S."/>
        </authorList>
    </citation>
    <scope>NUCLEOTIDE SEQUENCE [LARGE SCALE GENOMIC DNA]</scope>
    <source>
        <strain evidence="2">RWD-64-598 SS2</strain>
    </source>
</reference>
<evidence type="ECO:0000313" key="1">
    <source>
        <dbReference type="EMBL" id="EIW82708.1"/>
    </source>
</evidence>
<keyword evidence="2" id="KW-1185">Reference proteome</keyword>
<accession>A0A5M3MU66</accession>
<name>A0A5M3MU66_CONPW</name>
<dbReference type="KEGG" id="cput:CONPUDRAFT_88811"/>
<evidence type="ECO:0000313" key="2">
    <source>
        <dbReference type="Proteomes" id="UP000053558"/>
    </source>
</evidence>
<organism evidence="1 2">
    <name type="scientific">Coniophora puteana (strain RWD-64-598)</name>
    <name type="common">Brown rot fungus</name>
    <dbReference type="NCBI Taxonomy" id="741705"/>
    <lineage>
        <taxon>Eukaryota</taxon>
        <taxon>Fungi</taxon>
        <taxon>Dikarya</taxon>
        <taxon>Basidiomycota</taxon>
        <taxon>Agaricomycotina</taxon>
        <taxon>Agaricomycetes</taxon>
        <taxon>Agaricomycetidae</taxon>
        <taxon>Boletales</taxon>
        <taxon>Coniophorineae</taxon>
        <taxon>Coniophoraceae</taxon>
        <taxon>Coniophora</taxon>
    </lineage>
</organism>
<sequence length="62" mass="6781">MASGQSTGLGILHSSTPPLFSCIPTDTRSSKSGLMTAFDRIPNVLRLLCQPETPYQPMFIRL</sequence>